<feature type="domain" description="LOB" evidence="10">
    <location>
        <begin position="78"/>
        <end position="181"/>
    </location>
</feature>
<dbReference type="Pfam" id="PF03195">
    <property type="entry name" value="LOB"/>
    <property type="match status" value="1"/>
</dbReference>
<comment type="similarity">
    <text evidence="8">Belongs to the Aux/IAA family.</text>
</comment>
<evidence type="ECO:0000256" key="8">
    <source>
        <dbReference type="RuleBase" id="RU004549"/>
    </source>
</evidence>
<dbReference type="PROSITE" id="PS51745">
    <property type="entry name" value="PB1"/>
    <property type="match status" value="1"/>
</dbReference>
<feature type="region of interest" description="Disordered" evidence="9">
    <location>
        <begin position="20"/>
        <end position="45"/>
    </location>
</feature>
<dbReference type="InterPro" id="IPR044835">
    <property type="entry name" value="ARF_plant"/>
</dbReference>
<comment type="caution">
    <text evidence="12">The sequence shown here is derived from an EMBL/GenBank/DDBJ whole genome shotgun (WGS) entry which is preliminary data.</text>
</comment>
<dbReference type="GO" id="GO:0005634">
    <property type="term" value="C:nucleus"/>
    <property type="evidence" value="ECO:0000318"/>
    <property type="project" value="GO_Central"/>
</dbReference>
<dbReference type="InterPro" id="IPR004883">
    <property type="entry name" value="LOB"/>
</dbReference>
<dbReference type="PANTHER" id="PTHR31384:SF179">
    <property type="entry name" value="AUXIN-RESPONSIVE PROTEIN"/>
    <property type="match status" value="1"/>
</dbReference>
<dbReference type="STRING" id="3983.A0A2C9VLK8"/>
<dbReference type="SUPFAM" id="SSF54277">
    <property type="entry name" value="CAD &amp; PB1 domains"/>
    <property type="match status" value="1"/>
</dbReference>
<comment type="function">
    <text evidence="8">Aux/IAA proteins are short-lived transcriptional factors that function as repressors of early auxin response genes at low auxin concentrations.</text>
</comment>
<dbReference type="EMBL" id="CM004393">
    <property type="protein sequence ID" value="OAY45912.1"/>
    <property type="molecule type" value="Genomic_DNA"/>
</dbReference>
<evidence type="ECO:0000259" key="11">
    <source>
        <dbReference type="PROSITE" id="PS51745"/>
    </source>
</evidence>
<proteinExistence type="inferred from homology"/>
<evidence type="ECO:0000256" key="4">
    <source>
        <dbReference type="ARBA" id="ARBA00023015"/>
    </source>
</evidence>
<accession>A0A2C9VLK8</accession>
<dbReference type="Proteomes" id="UP000091857">
    <property type="component" value="Chromosome 7"/>
</dbReference>
<keyword evidence="7 8" id="KW-0927">Auxin signaling pathway</keyword>
<reference evidence="13" key="1">
    <citation type="journal article" date="2016" name="Nat. Biotechnol.">
        <title>Sequencing wild and cultivated cassava and related species reveals extensive interspecific hybridization and genetic diversity.</title>
        <authorList>
            <person name="Bredeson J.V."/>
            <person name="Lyons J.B."/>
            <person name="Prochnik S.E."/>
            <person name="Wu G.A."/>
            <person name="Ha C.M."/>
            <person name="Edsinger-Gonzales E."/>
            <person name="Grimwood J."/>
            <person name="Schmutz J."/>
            <person name="Rabbi I.Y."/>
            <person name="Egesi C."/>
            <person name="Nauluvula P."/>
            <person name="Lebot V."/>
            <person name="Ndunguru J."/>
            <person name="Mkamilo G."/>
            <person name="Bart R.S."/>
            <person name="Setter T.L."/>
            <person name="Gleadow R.M."/>
            <person name="Kulakow P."/>
            <person name="Ferguson M.E."/>
            <person name="Rounsley S."/>
            <person name="Rokhsar D.S."/>
        </authorList>
    </citation>
    <scope>NUCLEOTIDE SEQUENCE [LARGE SCALE GENOMIC DNA]</scope>
    <source>
        <strain evidence="13">cv. AM560-2</strain>
    </source>
</reference>
<dbReference type="PANTHER" id="PTHR31384">
    <property type="entry name" value="AUXIN RESPONSE FACTOR 4-RELATED"/>
    <property type="match status" value="1"/>
</dbReference>
<evidence type="ECO:0000256" key="1">
    <source>
        <dbReference type="ARBA" id="ARBA00004123"/>
    </source>
</evidence>
<dbReference type="Gene3D" id="3.10.20.90">
    <property type="entry name" value="Phosphatidylinositol 3-kinase Catalytic Subunit, Chain A, domain 1"/>
    <property type="match status" value="1"/>
</dbReference>
<dbReference type="SMR" id="A0A2C9VLK8"/>
<keyword evidence="13" id="KW-1185">Reference proteome</keyword>
<dbReference type="Pfam" id="PF02309">
    <property type="entry name" value="AUX_IAA"/>
    <property type="match status" value="1"/>
</dbReference>
<keyword evidence="8" id="KW-0678">Repressor</keyword>
<comment type="subunit">
    <text evidence="3 8">Homodimers and heterodimers.</text>
</comment>
<evidence type="ECO:0000256" key="9">
    <source>
        <dbReference type="SAM" id="MobiDB-lite"/>
    </source>
</evidence>
<protein>
    <recommendedName>
        <fullName evidence="8">Auxin-responsive protein</fullName>
    </recommendedName>
</protein>
<dbReference type="InterPro" id="IPR033389">
    <property type="entry name" value="AUX/IAA_dom"/>
</dbReference>
<keyword evidence="5 8" id="KW-0804">Transcription</keyword>
<evidence type="ECO:0000256" key="2">
    <source>
        <dbReference type="ARBA" id="ARBA00005474"/>
    </source>
</evidence>
<dbReference type="OrthoDB" id="1934346at2759"/>
<comment type="similarity">
    <text evidence="2">Belongs to the LOB domain-containing protein family.</text>
</comment>
<organism evidence="12 13">
    <name type="scientific">Manihot esculenta</name>
    <name type="common">Cassava</name>
    <name type="synonym">Jatropha manihot</name>
    <dbReference type="NCBI Taxonomy" id="3983"/>
    <lineage>
        <taxon>Eukaryota</taxon>
        <taxon>Viridiplantae</taxon>
        <taxon>Streptophyta</taxon>
        <taxon>Embryophyta</taxon>
        <taxon>Tracheophyta</taxon>
        <taxon>Spermatophyta</taxon>
        <taxon>Magnoliopsida</taxon>
        <taxon>eudicotyledons</taxon>
        <taxon>Gunneridae</taxon>
        <taxon>Pentapetalae</taxon>
        <taxon>rosids</taxon>
        <taxon>fabids</taxon>
        <taxon>Malpighiales</taxon>
        <taxon>Euphorbiaceae</taxon>
        <taxon>Crotonoideae</taxon>
        <taxon>Manihoteae</taxon>
        <taxon>Manihot</taxon>
    </lineage>
</organism>
<dbReference type="GO" id="GO:0000976">
    <property type="term" value="F:transcription cis-regulatory region binding"/>
    <property type="evidence" value="ECO:0000318"/>
    <property type="project" value="GO_Central"/>
</dbReference>
<evidence type="ECO:0000313" key="12">
    <source>
        <dbReference type="EMBL" id="OAY45912.1"/>
    </source>
</evidence>
<keyword evidence="4 8" id="KW-0805">Transcription regulation</keyword>
<dbReference type="GO" id="GO:0009734">
    <property type="term" value="P:auxin-activated signaling pathway"/>
    <property type="evidence" value="ECO:0007669"/>
    <property type="project" value="UniProtKB-UniRule"/>
</dbReference>
<evidence type="ECO:0000259" key="10">
    <source>
        <dbReference type="PROSITE" id="PS50891"/>
    </source>
</evidence>
<evidence type="ECO:0000256" key="6">
    <source>
        <dbReference type="ARBA" id="ARBA00023242"/>
    </source>
</evidence>
<dbReference type="AlphaFoldDB" id="A0A2C9VLK8"/>
<name>A0A2C9VLK8_MANES</name>
<dbReference type="PROSITE" id="PS50891">
    <property type="entry name" value="LOB"/>
    <property type="match status" value="1"/>
</dbReference>
<sequence>MGKNYCDFSPFLFPSTIVSYDPSSSSSSSSYSSLPLSSPSSPSLNSHFQISSSLPLHPYSQSSSSSFHPPPPPAAAGGPCAACKIHGRRCTDKCYVASYLPINEAHKFIVFDGLFGATNVVQFLQNNNSSSFIPLLLLLRDSSQEGEPQVDPSLNFVPCGTNQLGAPKNSDHVLTKATTGLECDFLNNLSSGLMFANPKDPQQELPSSSSLVPKRQKLYKVPEDSSQEGELQADSNMNNVPYGTNIDGQIEAPMNSNHILTKGTVGLGYDFLNNLSSGVLFANPKHPQQEPPPLMVSKNCGVPNVVSNSINSTVNLSSIFNRDTSESTPQLQQKQTFVKIYKSGSFGRKLDIAKFSSYHELVRELDHIFCLQGKLEDPVRSGWKVVFVDRENDVILLGDVPWLEFVEGACAIKLLSPQEVQQMGSHDWL</sequence>
<gene>
    <name evidence="12" type="ORF">MANES_07G102300v8</name>
</gene>
<evidence type="ECO:0000313" key="13">
    <source>
        <dbReference type="Proteomes" id="UP000091857"/>
    </source>
</evidence>
<evidence type="ECO:0000256" key="5">
    <source>
        <dbReference type="ARBA" id="ARBA00023163"/>
    </source>
</evidence>
<feature type="compositionally biased region" description="Low complexity" evidence="9">
    <location>
        <begin position="22"/>
        <end position="45"/>
    </location>
</feature>
<evidence type="ECO:0000256" key="3">
    <source>
        <dbReference type="ARBA" id="ARBA00011726"/>
    </source>
</evidence>
<dbReference type="InterPro" id="IPR053793">
    <property type="entry name" value="PB1-like"/>
</dbReference>
<comment type="subcellular location">
    <subcellularLocation>
        <location evidence="1 8">Nucleus</location>
    </subcellularLocation>
</comment>
<dbReference type="GO" id="GO:0006355">
    <property type="term" value="P:regulation of DNA-templated transcription"/>
    <property type="evidence" value="ECO:0000318"/>
    <property type="project" value="GO_Central"/>
</dbReference>
<feature type="domain" description="PB1" evidence="11">
    <location>
        <begin position="335"/>
        <end position="420"/>
    </location>
</feature>
<evidence type="ECO:0000256" key="7">
    <source>
        <dbReference type="ARBA" id="ARBA00023294"/>
    </source>
</evidence>
<keyword evidence="6 8" id="KW-0539">Nucleus</keyword>
<dbReference type="Gramene" id="Manes.07G102300.2.v8.1">
    <property type="protein sequence ID" value="Manes.07G102300.2.v8.1.CDS"/>
    <property type="gene ID" value="Manes.07G102300.v8.1"/>
</dbReference>